<dbReference type="InterPro" id="IPR036134">
    <property type="entry name" value="Crypto/Photolyase_FAD-like_sf"/>
</dbReference>
<evidence type="ECO:0000256" key="2">
    <source>
        <dbReference type="ARBA" id="ARBA00022630"/>
    </source>
</evidence>
<comment type="cofactor">
    <cofactor evidence="1">
        <name>(6R)-5,10-methylene-5,6,7,8-tetrahydrofolate</name>
        <dbReference type="ChEBI" id="CHEBI:15636"/>
    </cofactor>
</comment>
<evidence type="ECO:0000259" key="9">
    <source>
        <dbReference type="PROSITE" id="PS51645"/>
    </source>
</evidence>
<dbReference type="GO" id="GO:0006139">
    <property type="term" value="P:nucleobase-containing compound metabolic process"/>
    <property type="evidence" value="ECO:0007669"/>
    <property type="project" value="UniProtKB-ARBA"/>
</dbReference>
<dbReference type="Pfam" id="PF00875">
    <property type="entry name" value="DNA_photolyase"/>
    <property type="match status" value="1"/>
</dbReference>
<dbReference type="Proteomes" id="UP000007519">
    <property type="component" value="Chromosome"/>
</dbReference>
<dbReference type="InterPro" id="IPR002081">
    <property type="entry name" value="Cryptochrome/DNA_photolyase_1"/>
</dbReference>
<dbReference type="PANTHER" id="PTHR11455">
    <property type="entry name" value="CRYPTOCHROME"/>
    <property type="match status" value="1"/>
</dbReference>
<dbReference type="GO" id="GO:0009416">
    <property type="term" value="P:response to light stimulus"/>
    <property type="evidence" value="ECO:0007669"/>
    <property type="project" value="TreeGrafter"/>
</dbReference>
<dbReference type="GO" id="GO:0003904">
    <property type="term" value="F:deoxyribodipyrimidine photo-lyase activity"/>
    <property type="evidence" value="ECO:0007669"/>
    <property type="project" value="UniProtKB-EC"/>
</dbReference>
<keyword evidence="4 7" id="KW-0157">Chromophore</keyword>
<name>H6L092_SAPGL</name>
<keyword evidence="3 5" id="KW-0274">FAD</keyword>
<dbReference type="GO" id="GO:0071949">
    <property type="term" value="F:FAD binding"/>
    <property type="evidence" value="ECO:0007669"/>
    <property type="project" value="TreeGrafter"/>
</dbReference>
<keyword evidence="10" id="KW-0456">Lyase</keyword>
<dbReference type="PRINTS" id="PR00147">
    <property type="entry name" value="DNAPHOTLYASE"/>
</dbReference>
<keyword evidence="8" id="KW-0175">Coiled coil</keyword>
<keyword evidence="11" id="KW-1185">Reference proteome</keyword>
<dbReference type="PROSITE" id="PS51645">
    <property type="entry name" value="PHR_CRY_ALPHA_BETA"/>
    <property type="match status" value="1"/>
</dbReference>
<evidence type="ECO:0000313" key="11">
    <source>
        <dbReference type="Proteomes" id="UP000007519"/>
    </source>
</evidence>
<dbReference type="RefSeq" id="WP_015693847.1">
    <property type="nucleotide sequence ID" value="NC_016940.1"/>
</dbReference>
<dbReference type="InterPro" id="IPR006050">
    <property type="entry name" value="DNA_photolyase_N"/>
</dbReference>
<dbReference type="SUPFAM" id="SSF52425">
    <property type="entry name" value="Cryptochrome/photolyase, N-terminal domain"/>
    <property type="match status" value="1"/>
</dbReference>
<dbReference type="AlphaFoldDB" id="H6L092"/>
<evidence type="ECO:0000256" key="5">
    <source>
        <dbReference type="PIRSR" id="PIRSR602081-1"/>
    </source>
</evidence>
<dbReference type="Gene3D" id="1.10.579.10">
    <property type="entry name" value="DNA Cyclobutane Dipyrimidine Photolyase, subunit A, domain 3"/>
    <property type="match status" value="1"/>
</dbReference>
<feature type="domain" description="Photolyase/cryptochrome alpha/beta" evidence="9">
    <location>
        <begin position="2"/>
        <end position="132"/>
    </location>
</feature>
<comment type="cofactor">
    <cofactor evidence="5">
        <name>FAD</name>
        <dbReference type="ChEBI" id="CHEBI:57692"/>
    </cofactor>
    <text evidence="5">Binds 1 FAD per subunit.</text>
</comment>
<feature type="binding site" evidence="5">
    <location>
        <position position="263"/>
    </location>
    <ligand>
        <name>FAD</name>
        <dbReference type="ChEBI" id="CHEBI:57692"/>
    </ligand>
</feature>
<dbReference type="GO" id="GO:0003677">
    <property type="term" value="F:DNA binding"/>
    <property type="evidence" value="ECO:0007669"/>
    <property type="project" value="TreeGrafter"/>
</dbReference>
<evidence type="ECO:0000256" key="8">
    <source>
        <dbReference type="SAM" id="Coils"/>
    </source>
</evidence>
<evidence type="ECO:0000256" key="6">
    <source>
        <dbReference type="PIRSR" id="PIRSR602081-2"/>
    </source>
</evidence>
<evidence type="ECO:0000256" key="3">
    <source>
        <dbReference type="ARBA" id="ARBA00022827"/>
    </source>
</evidence>
<dbReference type="InterPro" id="IPR036155">
    <property type="entry name" value="Crypto/Photolyase_N_sf"/>
</dbReference>
<feature type="site" description="Electron transfer via tryptophanyl radical" evidence="6">
    <location>
        <position position="373"/>
    </location>
</feature>
<feature type="site" description="Electron transfer via tryptophanyl radical" evidence="6">
    <location>
        <position position="350"/>
    </location>
</feature>
<dbReference type="PROSITE" id="PS00691">
    <property type="entry name" value="DNA_PHOTOLYASES_1_2"/>
    <property type="match status" value="1"/>
</dbReference>
<organism evidence="10 11">
    <name type="scientific">Saprospira grandis (strain Lewin)</name>
    <dbReference type="NCBI Taxonomy" id="984262"/>
    <lineage>
        <taxon>Bacteria</taxon>
        <taxon>Pseudomonadati</taxon>
        <taxon>Bacteroidota</taxon>
        <taxon>Saprospiria</taxon>
        <taxon>Saprospirales</taxon>
        <taxon>Saprospiraceae</taxon>
        <taxon>Saprospira</taxon>
    </lineage>
</organism>
<evidence type="ECO:0000313" key="10">
    <source>
        <dbReference type="EMBL" id="AFC26256.1"/>
    </source>
</evidence>
<dbReference type="GO" id="GO:0006950">
    <property type="term" value="P:response to stress"/>
    <property type="evidence" value="ECO:0007669"/>
    <property type="project" value="UniProtKB-ARBA"/>
</dbReference>
<dbReference type="HOGENOM" id="CLU_010348_2_2_10"/>
<reference evidence="10 11" key="1">
    <citation type="journal article" date="2012" name="Stand. Genomic Sci.">
        <title>Complete genome sequencing and analysis of Saprospira grandis str. Lewin, a predatory marine bacterium.</title>
        <authorList>
            <person name="Saw J.H."/>
            <person name="Yuryev A."/>
            <person name="Kanbe M."/>
            <person name="Hou S."/>
            <person name="Young A.G."/>
            <person name="Aizawa S."/>
            <person name="Alam M."/>
        </authorList>
    </citation>
    <scope>NUCLEOTIDE SEQUENCE [LARGE SCALE GENOMIC DNA]</scope>
    <source>
        <strain evidence="10 11">Lewin</strain>
    </source>
</reference>
<dbReference type="PROSITE" id="PS00394">
    <property type="entry name" value="DNA_PHOTOLYASES_1_1"/>
    <property type="match status" value="1"/>
</dbReference>
<gene>
    <name evidence="10" type="primary">phrB</name>
    <name evidence="10" type="ordered locus">SGRA_3532</name>
</gene>
<dbReference type="Gene3D" id="3.40.50.620">
    <property type="entry name" value="HUPs"/>
    <property type="match status" value="1"/>
</dbReference>
<dbReference type="InterPro" id="IPR014729">
    <property type="entry name" value="Rossmann-like_a/b/a_fold"/>
</dbReference>
<dbReference type="PANTHER" id="PTHR11455:SF9">
    <property type="entry name" value="CRYPTOCHROME CIRCADIAN CLOCK 5 ISOFORM X1"/>
    <property type="match status" value="1"/>
</dbReference>
<evidence type="ECO:0000256" key="1">
    <source>
        <dbReference type="ARBA" id="ARBA00001932"/>
    </source>
</evidence>
<comment type="similarity">
    <text evidence="7">Belongs to the DNA photolyase family.</text>
</comment>
<dbReference type="InterPro" id="IPR018394">
    <property type="entry name" value="DNA_photolyase_1_CS_C"/>
</dbReference>
<dbReference type="EMBL" id="CP002831">
    <property type="protein sequence ID" value="AFC26256.1"/>
    <property type="molecule type" value="Genomic_DNA"/>
</dbReference>
<dbReference type="InterPro" id="IPR005101">
    <property type="entry name" value="Cryptochr/Photolyase_FAD-bd"/>
</dbReference>
<keyword evidence="2 5" id="KW-0285">Flavoprotein</keyword>
<dbReference type="OrthoDB" id="9772484at2"/>
<evidence type="ECO:0000256" key="4">
    <source>
        <dbReference type="ARBA" id="ARBA00022991"/>
    </source>
</evidence>
<dbReference type="Gene3D" id="1.25.40.80">
    <property type="match status" value="1"/>
</dbReference>
<dbReference type="Pfam" id="PF03441">
    <property type="entry name" value="FAD_binding_7"/>
    <property type="match status" value="1"/>
</dbReference>
<dbReference type="SUPFAM" id="SSF48173">
    <property type="entry name" value="Cryptochrome/photolyase FAD-binding domain"/>
    <property type="match status" value="1"/>
</dbReference>
<dbReference type="STRING" id="984262.SGRA_3532"/>
<accession>H6L092</accession>
<feature type="binding site" evidence="5">
    <location>
        <begin position="363"/>
        <end position="365"/>
    </location>
    <ligand>
        <name>FAD</name>
        <dbReference type="ChEBI" id="CHEBI:57692"/>
    </ligand>
</feature>
<feature type="binding site" evidence="5">
    <location>
        <begin position="266"/>
        <end position="273"/>
    </location>
    <ligand>
        <name>FAD</name>
        <dbReference type="ChEBI" id="CHEBI:57692"/>
    </ligand>
</feature>
<dbReference type="KEGG" id="sgn:SGRA_3532"/>
<feature type="site" description="Electron transfer via tryptophanyl radical" evidence="6">
    <location>
        <position position="297"/>
    </location>
</feature>
<sequence>MKYSIFWHRRDLRLNDNAALYQALKAGGPVLSIFIFDQNILEDLNNRQDARVDFIHQELQRLQKELRELGSDLLVLYGRPQAVWTQLLQDWSIEKVYTNRDYEPYAKKRDAAIAELLQKENIPLLTKKDHVIFEELEVEKKTSGPYTVFTPYSKQWKAKLDSKKTAAGESFYLQSYPNENYQQNYASLPGNFEIPSLESMGFAPSQLNFPSRLLKQKRIKKYEETRNFPALEEGTSRLGLHFRFGTISIREKARKARKLNATYLNELIWRDFYAQILANFPKVVGQSFRPQYDQIEWRNNEEEFEAWCQGKTGYPLVDAGMRELNATGYMHNRVRMLVASFLCKHLLIDWRWGEAYFAEKLLDFDLASNNGGWQWAAGSGTDAAPYFRIFSPESQLKKFDAELKYVKKWVKEYGSRRYPQPIVEHKFARQRCLATYKSALNQDNA</sequence>
<protein>
    <submittedName>
        <fullName evidence="10">Deoxyribodipyrimidine photo-lyase</fullName>
        <ecNumber evidence="10">4.1.99.3</ecNumber>
    </submittedName>
</protein>
<feature type="binding site" evidence="5">
    <location>
        <position position="222"/>
    </location>
    <ligand>
        <name>FAD</name>
        <dbReference type="ChEBI" id="CHEBI:57692"/>
    </ligand>
</feature>
<feature type="coiled-coil region" evidence="8">
    <location>
        <begin position="45"/>
        <end position="72"/>
    </location>
</feature>
<dbReference type="eggNOG" id="COG0415">
    <property type="taxonomic scope" value="Bacteria"/>
</dbReference>
<dbReference type="EC" id="4.1.99.3" evidence="10"/>
<evidence type="ECO:0000256" key="7">
    <source>
        <dbReference type="RuleBase" id="RU004182"/>
    </source>
</evidence>
<proteinExistence type="inferred from homology"/>